<evidence type="ECO:0000256" key="2">
    <source>
        <dbReference type="ARBA" id="ARBA00022857"/>
    </source>
</evidence>
<keyword evidence="3" id="KW-0560">Oxidoreductase</keyword>
<dbReference type="InterPro" id="IPR002347">
    <property type="entry name" value="SDR_fam"/>
</dbReference>
<comment type="caution">
    <text evidence="4">The sequence shown here is derived from an EMBL/GenBank/DDBJ whole genome shotgun (WGS) entry which is preliminary data.</text>
</comment>
<organism evidence="4 5">
    <name type="scientific">Zasmidium cellare</name>
    <name type="common">Wine cellar mold</name>
    <name type="synonym">Racodium cellare</name>
    <dbReference type="NCBI Taxonomy" id="395010"/>
    <lineage>
        <taxon>Eukaryota</taxon>
        <taxon>Fungi</taxon>
        <taxon>Dikarya</taxon>
        <taxon>Ascomycota</taxon>
        <taxon>Pezizomycotina</taxon>
        <taxon>Dothideomycetes</taxon>
        <taxon>Dothideomycetidae</taxon>
        <taxon>Mycosphaerellales</taxon>
        <taxon>Mycosphaerellaceae</taxon>
        <taxon>Zasmidium</taxon>
    </lineage>
</organism>
<dbReference type="PANTHER" id="PTHR43618">
    <property type="entry name" value="7-ALPHA-HYDROXYSTEROID DEHYDROGENASE"/>
    <property type="match status" value="1"/>
</dbReference>
<keyword evidence="5" id="KW-1185">Reference proteome</keyword>
<evidence type="ECO:0008006" key="6">
    <source>
        <dbReference type="Google" id="ProtNLM"/>
    </source>
</evidence>
<dbReference type="PANTHER" id="PTHR43618:SF18">
    <property type="entry name" value="SHORT CHAIN DEHYDROGENASE_REDUCTASE FAMILY (AFU_ORTHOLOGUE AFUA_5G12480)"/>
    <property type="match status" value="1"/>
</dbReference>
<evidence type="ECO:0000313" key="4">
    <source>
        <dbReference type="EMBL" id="KAK4496516.1"/>
    </source>
</evidence>
<evidence type="ECO:0000256" key="1">
    <source>
        <dbReference type="ARBA" id="ARBA00006484"/>
    </source>
</evidence>
<dbReference type="CDD" id="cd05233">
    <property type="entry name" value="SDR_c"/>
    <property type="match status" value="1"/>
</dbReference>
<dbReference type="PRINTS" id="PR00081">
    <property type="entry name" value="GDHRDH"/>
</dbReference>
<dbReference type="Gene3D" id="3.40.50.720">
    <property type="entry name" value="NAD(P)-binding Rossmann-like Domain"/>
    <property type="match status" value="1"/>
</dbReference>
<evidence type="ECO:0000256" key="3">
    <source>
        <dbReference type="ARBA" id="ARBA00023002"/>
    </source>
</evidence>
<proteinExistence type="inferred from homology"/>
<accession>A0ABR0E520</accession>
<dbReference type="SUPFAM" id="SSF51735">
    <property type="entry name" value="NAD(P)-binding Rossmann-fold domains"/>
    <property type="match status" value="1"/>
</dbReference>
<dbReference type="InterPro" id="IPR052178">
    <property type="entry name" value="Sec_Metab_Biosynth_SDR"/>
</dbReference>
<protein>
    <recommendedName>
        <fullName evidence="6">NAD(P)-binding protein</fullName>
    </recommendedName>
</protein>
<comment type="similarity">
    <text evidence="1">Belongs to the short-chain dehydrogenases/reductases (SDR) family.</text>
</comment>
<gene>
    <name evidence="4" type="ORF">PRZ48_012496</name>
</gene>
<dbReference type="PROSITE" id="PS00061">
    <property type="entry name" value="ADH_SHORT"/>
    <property type="match status" value="1"/>
</dbReference>
<name>A0ABR0E520_ZASCE</name>
<evidence type="ECO:0000313" key="5">
    <source>
        <dbReference type="Proteomes" id="UP001305779"/>
    </source>
</evidence>
<dbReference type="Proteomes" id="UP001305779">
    <property type="component" value="Unassembled WGS sequence"/>
</dbReference>
<sequence length="264" mass="27461">MGSLTTAQLFNVRGLVVVITGGGTGIGLMMTKAFVLNGASKVFIVGRRKERLEEAAKVSPHGNIIPIVGDVTSKDSLIQVADQVKKEAGYVNFLCCNSGSLPETIPKDSAQVSAAEFAKAALDQGMANWNDAYAANVTGVAFTAFAFLELLEAGNRNRGPGGSQSSILVTSSVAGFLRGARANTPYTCSKNAVTMLVKHLADKFGPYDVRVNAIAPGLFPSDMSTGLVAAGGEPKGDSTEEGAYPRSFIPAQRLGKTEDIAGTV</sequence>
<dbReference type="EMBL" id="JAXOVC010000010">
    <property type="protein sequence ID" value="KAK4496516.1"/>
    <property type="molecule type" value="Genomic_DNA"/>
</dbReference>
<dbReference type="Pfam" id="PF00106">
    <property type="entry name" value="adh_short"/>
    <property type="match status" value="1"/>
</dbReference>
<dbReference type="InterPro" id="IPR020904">
    <property type="entry name" value="Sc_DH/Rdtase_CS"/>
</dbReference>
<keyword evidence="2" id="KW-0521">NADP</keyword>
<dbReference type="InterPro" id="IPR036291">
    <property type="entry name" value="NAD(P)-bd_dom_sf"/>
</dbReference>
<reference evidence="4 5" key="1">
    <citation type="journal article" date="2023" name="G3 (Bethesda)">
        <title>A chromosome-level genome assembly of Zasmidium syzygii isolated from banana leaves.</title>
        <authorList>
            <person name="van Westerhoven A.C."/>
            <person name="Mehrabi R."/>
            <person name="Talebi R."/>
            <person name="Steentjes M.B.F."/>
            <person name="Corcolon B."/>
            <person name="Chong P.A."/>
            <person name="Kema G.H.J."/>
            <person name="Seidl M.F."/>
        </authorList>
    </citation>
    <scope>NUCLEOTIDE SEQUENCE [LARGE SCALE GENOMIC DNA]</scope>
    <source>
        <strain evidence="4 5">P124</strain>
    </source>
</reference>